<evidence type="ECO:0000256" key="2">
    <source>
        <dbReference type="ARBA" id="ARBA00008608"/>
    </source>
</evidence>
<dbReference type="SUPFAM" id="SSF109736">
    <property type="entry name" value="FGAM synthase PurL, linker domain"/>
    <property type="match status" value="1"/>
</dbReference>
<dbReference type="UniPathway" id="UPA00074">
    <property type="reaction ID" value="UER00128"/>
</dbReference>
<dbReference type="SMART" id="SM01211">
    <property type="entry name" value="GATase_5"/>
    <property type="match status" value="1"/>
</dbReference>
<keyword evidence="8" id="KW-0658">Purine biosynthesis</keyword>
<dbReference type="Gene3D" id="3.30.1330.10">
    <property type="entry name" value="PurM-like, N-terminal domain"/>
    <property type="match status" value="2"/>
</dbReference>
<dbReference type="InterPro" id="IPR029062">
    <property type="entry name" value="Class_I_gatase-like"/>
</dbReference>
<dbReference type="InParanoid" id="A0A066VFU4"/>
<evidence type="ECO:0000259" key="17">
    <source>
        <dbReference type="Pfam" id="PF18072"/>
    </source>
</evidence>
<keyword evidence="6" id="KW-0479">Metal-binding</keyword>
<dbReference type="FunFam" id="3.40.50.880:FF:000008">
    <property type="entry name" value="Phosphoribosylformylglycinamidine synthase"/>
    <property type="match status" value="1"/>
</dbReference>
<evidence type="ECO:0000256" key="15">
    <source>
        <dbReference type="ARBA" id="ARBA00071729"/>
    </source>
</evidence>
<dbReference type="GO" id="GO:0004642">
    <property type="term" value="F:phosphoribosylformylglycinamidine synthase activity"/>
    <property type="evidence" value="ECO:0007669"/>
    <property type="project" value="UniProtKB-EC"/>
</dbReference>
<dbReference type="CDD" id="cd02204">
    <property type="entry name" value="PurL_repeat2"/>
    <property type="match status" value="1"/>
</dbReference>
<evidence type="ECO:0000259" key="18">
    <source>
        <dbReference type="Pfam" id="PF18076"/>
    </source>
</evidence>
<proteinExistence type="inferred from homology"/>
<dbReference type="FunFam" id="1.10.8.750:FF:000002">
    <property type="entry name" value="Phosphoribosylformylglycinamidine synthase"/>
    <property type="match status" value="1"/>
</dbReference>
<comment type="caution">
    <text evidence="20">The sequence shown here is derived from an EMBL/GenBank/DDBJ whole genome shotgun (WGS) entry which is preliminary data.</text>
</comment>
<evidence type="ECO:0000259" key="19">
    <source>
        <dbReference type="Pfam" id="PF22689"/>
    </source>
</evidence>
<reference evidence="20 21" key="1">
    <citation type="submission" date="2014-05" db="EMBL/GenBank/DDBJ databases">
        <title>Draft genome sequence of a rare smut relative, Tilletiaria anomala UBC 951.</title>
        <authorList>
            <consortium name="DOE Joint Genome Institute"/>
            <person name="Toome M."/>
            <person name="Kuo A."/>
            <person name="Henrissat B."/>
            <person name="Lipzen A."/>
            <person name="Tritt A."/>
            <person name="Yoshinaga Y."/>
            <person name="Zane M."/>
            <person name="Barry K."/>
            <person name="Grigoriev I.V."/>
            <person name="Spatafora J.W."/>
            <person name="Aimea M.C."/>
        </authorList>
    </citation>
    <scope>NUCLEOTIDE SEQUENCE [LARGE SCALE GENOMIC DNA]</scope>
    <source>
        <strain evidence="20 21">UBC 951</strain>
    </source>
</reference>
<dbReference type="GO" id="GO:0006189">
    <property type="term" value="P:'de novo' IMP biosynthetic process"/>
    <property type="evidence" value="ECO:0007669"/>
    <property type="project" value="UniProtKB-UniPathway"/>
</dbReference>
<comment type="catalytic activity">
    <reaction evidence="14">
        <text>N(2)-formyl-N(1)-(5-phospho-beta-D-ribosyl)glycinamide + L-glutamine + ATP + H2O = 2-formamido-N(1)-(5-O-phospho-beta-D-ribosyl)acetamidine + L-glutamate + ADP + phosphate + H(+)</text>
        <dbReference type="Rhea" id="RHEA:17129"/>
        <dbReference type="ChEBI" id="CHEBI:15377"/>
        <dbReference type="ChEBI" id="CHEBI:15378"/>
        <dbReference type="ChEBI" id="CHEBI:29985"/>
        <dbReference type="ChEBI" id="CHEBI:30616"/>
        <dbReference type="ChEBI" id="CHEBI:43474"/>
        <dbReference type="ChEBI" id="CHEBI:58359"/>
        <dbReference type="ChEBI" id="CHEBI:147286"/>
        <dbReference type="ChEBI" id="CHEBI:147287"/>
        <dbReference type="ChEBI" id="CHEBI:456216"/>
        <dbReference type="EC" id="6.3.5.3"/>
    </reaction>
</comment>
<evidence type="ECO:0000256" key="9">
    <source>
        <dbReference type="ARBA" id="ARBA00022840"/>
    </source>
</evidence>
<keyword evidence="7" id="KW-0547">Nucleotide-binding</keyword>
<dbReference type="InterPro" id="IPR055181">
    <property type="entry name" value="FGAR-AT_PurM_N-like"/>
</dbReference>
<evidence type="ECO:0000256" key="7">
    <source>
        <dbReference type="ARBA" id="ARBA00022741"/>
    </source>
</evidence>
<dbReference type="SUPFAM" id="SSF82697">
    <property type="entry name" value="PurS-like"/>
    <property type="match status" value="1"/>
</dbReference>
<dbReference type="Pfam" id="PF22689">
    <property type="entry name" value="FGAR-AT_PurM_N-like"/>
    <property type="match status" value="1"/>
</dbReference>
<evidence type="ECO:0000256" key="3">
    <source>
        <dbReference type="ARBA" id="ARBA00012747"/>
    </source>
</evidence>
<dbReference type="CDD" id="cd01740">
    <property type="entry name" value="GATase1_FGAR_AT"/>
    <property type="match status" value="1"/>
</dbReference>
<dbReference type="HOGENOM" id="CLU_001031_0_2_1"/>
<keyword evidence="5" id="KW-0436">Ligase</keyword>
<dbReference type="NCBIfam" id="NF003672">
    <property type="entry name" value="PRK05297.1"/>
    <property type="match status" value="1"/>
</dbReference>
<feature type="domain" description="Phosphoribosylformylglycinamidine synthase linker" evidence="17">
    <location>
        <begin position="209"/>
        <end position="262"/>
    </location>
</feature>
<dbReference type="EMBL" id="JMSN01000089">
    <property type="protein sequence ID" value="KDN40612.1"/>
    <property type="molecule type" value="Genomic_DNA"/>
</dbReference>
<dbReference type="Pfam" id="PF02769">
    <property type="entry name" value="AIRS_C"/>
    <property type="match status" value="2"/>
</dbReference>
<dbReference type="Gene3D" id="3.90.650.10">
    <property type="entry name" value="PurM-like C-terminal domain"/>
    <property type="match status" value="2"/>
</dbReference>
<organism evidence="20 21">
    <name type="scientific">Tilletiaria anomala (strain ATCC 24038 / CBS 436.72 / UBC 951)</name>
    <dbReference type="NCBI Taxonomy" id="1037660"/>
    <lineage>
        <taxon>Eukaryota</taxon>
        <taxon>Fungi</taxon>
        <taxon>Dikarya</taxon>
        <taxon>Basidiomycota</taxon>
        <taxon>Ustilaginomycotina</taxon>
        <taxon>Exobasidiomycetes</taxon>
        <taxon>Georgefischeriales</taxon>
        <taxon>Tilletiariaceae</taxon>
        <taxon>Tilletiaria</taxon>
    </lineage>
</organism>
<comment type="similarity">
    <text evidence="2">In the N-terminal section; belongs to the FGAMS family.</text>
</comment>
<dbReference type="PROSITE" id="PS51273">
    <property type="entry name" value="GATASE_TYPE_1"/>
    <property type="match status" value="1"/>
</dbReference>
<evidence type="ECO:0000313" key="21">
    <source>
        <dbReference type="Proteomes" id="UP000027361"/>
    </source>
</evidence>
<dbReference type="FunFam" id="3.30.1330.10:FF:000005">
    <property type="entry name" value="Phosphoribosylformylglycinamidine synthase"/>
    <property type="match status" value="1"/>
</dbReference>
<evidence type="ECO:0000256" key="14">
    <source>
        <dbReference type="ARBA" id="ARBA00052585"/>
    </source>
</evidence>
<dbReference type="OrthoDB" id="6666987at2759"/>
<dbReference type="GO" id="GO:0005737">
    <property type="term" value="C:cytoplasm"/>
    <property type="evidence" value="ECO:0007669"/>
    <property type="project" value="TreeGrafter"/>
</dbReference>
<dbReference type="InterPro" id="IPR040707">
    <property type="entry name" value="FGAR-AT_N"/>
</dbReference>
<dbReference type="Proteomes" id="UP000027361">
    <property type="component" value="Unassembled WGS sequence"/>
</dbReference>
<name>A0A066VFU4_TILAU</name>
<evidence type="ECO:0000256" key="6">
    <source>
        <dbReference type="ARBA" id="ARBA00022723"/>
    </source>
</evidence>
<dbReference type="Pfam" id="PF18072">
    <property type="entry name" value="FGAR-AT_linker"/>
    <property type="match status" value="1"/>
</dbReference>
<comment type="pathway">
    <text evidence="1">Purine metabolism; IMP biosynthesis via de novo pathway; 5-amino-1-(5-phospho-D-ribosyl)imidazole from N(2)-formyl-N(1)-(5-phospho-D-ribosyl)glycinamide: step 1/2.</text>
</comment>
<dbReference type="SUPFAM" id="SSF56042">
    <property type="entry name" value="PurM C-terminal domain-like"/>
    <property type="match status" value="2"/>
</dbReference>
<dbReference type="InterPro" id="IPR036676">
    <property type="entry name" value="PurM-like_C_sf"/>
</dbReference>
<evidence type="ECO:0000256" key="1">
    <source>
        <dbReference type="ARBA" id="ARBA00004920"/>
    </source>
</evidence>
<keyword evidence="4" id="KW-0963">Cytoplasm</keyword>
<dbReference type="FunCoup" id="A0A066VFU4">
    <property type="interactions" value="664"/>
</dbReference>
<evidence type="ECO:0000256" key="10">
    <source>
        <dbReference type="ARBA" id="ARBA00022842"/>
    </source>
</evidence>
<evidence type="ECO:0000256" key="8">
    <source>
        <dbReference type="ARBA" id="ARBA00022755"/>
    </source>
</evidence>
<evidence type="ECO:0000259" key="16">
    <source>
        <dbReference type="Pfam" id="PF02769"/>
    </source>
</evidence>
<keyword evidence="21" id="KW-1185">Reference proteome</keyword>
<dbReference type="Pfam" id="PF13507">
    <property type="entry name" value="GATase_5"/>
    <property type="match status" value="1"/>
</dbReference>
<keyword evidence="9" id="KW-0067">ATP-binding</keyword>
<evidence type="ECO:0000256" key="11">
    <source>
        <dbReference type="ARBA" id="ARBA00022962"/>
    </source>
</evidence>
<evidence type="ECO:0000256" key="12">
    <source>
        <dbReference type="ARBA" id="ARBA00029823"/>
    </source>
</evidence>
<dbReference type="STRING" id="1037660.A0A066VFU4"/>
<dbReference type="InterPro" id="IPR010073">
    <property type="entry name" value="PurL_large"/>
</dbReference>
<accession>A0A066VFU4</accession>
<dbReference type="FunFam" id="3.90.650.10:FF:000002">
    <property type="entry name" value="Phosphoribosylformylglycinamidine synthase"/>
    <property type="match status" value="1"/>
</dbReference>
<dbReference type="Gene3D" id="1.10.8.750">
    <property type="entry name" value="Phosphoribosylformylglycinamidine synthase, linker domain"/>
    <property type="match status" value="1"/>
</dbReference>
<dbReference type="HAMAP" id="MF_00419">
    <property type="entry name" value="PurL_1"/>
    <property type="match status" value="1"/>
</dbReference>
<dbReference type="SUPFAM" id="SSF55326">
    <property type="entry name" value="PurM N-terminal domain-like"/>
    <property type="match status" value="2"/>
</dbReference>
<dbReference type="InterPro" id="IPR010918">
    <property type="entry name" value="PurM-like_C_dom"/>
</dbReference>
<protein>
    <recommendedName>
        <fullName evidence="15">Phosphoribosylformylglycinamidine synthase</fullName>
        <ecNumber evidence="3">6.3.5.3</ecNumber>
    </recommendedName>
    <alternativeName>
        <fullName evidence="13">Formylglycinamide ribonucleotide amidotransferase</fullName>
    </alternativeName>
    <alternativeName>
        <fullName evidence="12">Formylglycinamide ribotide amidotransferase</fullName>
    </alternativeName>
</protein>
<dbReference type="Gene3D" id="3.40.50.880">
    <property type="match status" value="1"/>
</dbReference>
<gene>
    <name evidence="20" type="ORF">K437DRAFT_258601</name>
</gene>
<dbReference type="OMA" id="LSANWMW"/>
<feature type="domain" description="PurM-like C-terminal" evidence="16">
    <location>
        <begin position="910"/>
        <end position="1044"/>
    </location>
</feature>
<dbReference type="InterPro" id="IPR036604">
    <property type="entry name" value="PurS-like_sf"/>
</dbReference>
<evidence type="ECO:0000313" key="20">
    <source>
        <dbReference type="EMBL" id="KDN40612.1"/>
    </source>
</evidence>
<evidence type="ECO:0000256" key="13">
    <source>
        <dbReference type="ARBA" id="ARBA00032632"/>
    </source>
</evidence>
<dbReference type="NCBIfam" id="TIGR01735">
    <property type="entry name" value="FGAM_synt"/>
    <property type="match status" value="1"/>
</dbReference>
<dbReference type="EC" id="6.3.5.3" evidence="3"/>
<dbReference type="SUPFAM" id="SSF52317">
    <property type="entry name" value="Class I glutamine amidotransferase-like"/>
    <property type="match status" value="1"/>
</dbReference>
<dbReference type="GeneID" id="25265028"/>
<sequence length="1405" mass="149910">MTLLGPSPFLPAKRSQLLGSLQKLLPNAQLKSVDALYLHFVQPVADKALSSASAEERTTLDYILQYGDDFSLSETKEEILKAVEKANESGSTGQATVLFVAPRAGNISPWSSKATDIARMCNLGSLVARLERGLAFVVTTVAGSTGLAQGDVGIIANELHDRMTQSLSLEPPTAASLFVQSAPAPLKTIDLLQGAQPSQVDRQIARQRLENANKTDGLALAQDEIDYLVDAFVASSASLGRNPTDVELFMFAQVNSEHCRHKIFNADWVINGDKMPNTLFGMIRNTHKLAPQHTISAYSDNAAVLEGYDAERFAAAPAGSEEDTMVVYAGKREPMPLLVKVETHNHPTAVSPYPGAATGSGGEIRDEGAVGRGSKPKAGLVGFMTSNLNLPQSASASAATTPWKWEEDFGKPGHVASALEIMRDAPLGGANFNNEFGRPGLGGFWRTLCERVPTGDNGAEEVRGYHKPIMLAGGLGNVRPQYALKSKITPGAAIIVLGGPGMLIGLGGGAASSLATSGGSERADLDFASVQRENPEMQRRAQQVIDMCCALPENPIQSIHDVGAGGLSNALPELVHDAGLGATFELRDVLVDAPGMSPMEIWCNESQERYVLAVAPEKVALFESIAQRERCPFSVVGHAMEEQRLLVTDRLLGSTPIDLPMSTLFGKAPKIGRQATSLKQALKAFDNTLVSYLPELQDEGMRLKEAADRVLHLPSVGSKAFLITIGDRSVTGLIARDQMVGPWQVPVADVAVTRTSYGFEDTLTGEAMASGERTPLALINAAASARMAVAESLMNLAAASIEGLSRVKLSANWMCAASHGDEGAKLYEAVQAVGLDLCPKLGLAIPVGKDSMSMKMAWEGKEVTAPLSLVVTAFAPVNRIDRTWTPQLRTDTGDDTVLLFVDLAKGKQRLGGSALAQVFRQLGAEAPNVEDAALLAAFFRACMTLKALRVQNRADKEDSLVLAYHDRSDGGLFATITEMCFSGHIGATINLDAVAPAGADVNAALFNEELGAVLQVRAGDVKAVSTVFISEGIPAEALRIIGTVPTDAQDQNIAFARPGSAPLFRSSRAEMQKAWAETSFRVQELRDNPEAAQSEYSLITDEPRGALALSYDLKYLPGADVLGGLAPSPERPLLSRPKVAILRDQGVNGHIEMAWAFSQAGFCAVDVHTSDLISGRVSLKDFRGLAACGGFSFGDVLGAGSGWAKSLLLNPRAKAELTDFFGNRKDTFGLGVCNGCQMFSQLGHAGLIPGAERWPSFKPNASARYEGRVCMVEVSEKAVASSVFMREMAGSRLPAIVAHGEGRASFASEGDLQHCESNGLAILRYVEDGAPTGRGTTRYPINPNGSPHGITAVQTPDGRFLAMMPHPERGVTREAMSWRPEVESKSWRGRGPWFRMFESARVWVG</sequence>
<dbReference type="Pfam" id="PF18076">
    <property type="entry name" value="FGAR-AT_N"/>
    <property type="match status" value="1"/>
</dbReference>
<dbReference type="RefSeq" id="XP_013241455.1">
    <property type="nucleotide sequence ID" value="XM_013386001.1"/>
</dbReference>
<evidence type="ECO:0000256" key="5">
    <source>
        <dbReference type="ARBA" id="ARBA00022598"/>
    </source>
</evidence>
<dbReference type="InterPro" id="IPR036921">
    <property type="entry name" value="PurM-like_N_sf"/>
</dbReference>
<keyword evidence="11" id="KW-0315">Glutamine amidotransferase</keyword>
<dbReference type="InterPro" id="IPR041609">
    <property type="entry name" value="PurL_linker"/>
</dbReference>
<dbReference type="PANTHER" id="PTHR10099">
    <property type="entry name" value="PHOSPHORIBOSYLFORMYLGLYCINAMIDINE SYNTHASE"/>
    <property type="match status" value="1"/>
</dbReference>
<dbReference type="GO" id="GO:0005524">
    <property type="term" value="F:ATP binding"/>
    <property type="evidence" value="ECO:0007669"/>
    <property type="project" value="UniProtKB-KW"/>
</dbReference>
<dbReference type="GO" id="GO:0046872">
    <property type="term" value="F:metal ion binding"/>
    <property type="evidence" value="ECO:0007669"/>
    <property type="project" value="UniProtKB-KW"/>
</dbReference>
<evidence type="ECO:0000256" key="4">
    <source>
        <dbReference type="ARBA" id="ARBA00022490"/>
    </source>
</evidence>
<feature type="domain" description="Phosphoribosylformylglycinamidine synthase N-terminal" evidence="18">
    <location>
        <begin position="37"/>
        <end position="178"/>
    </location>
</feature>
<dbReference type="PANTHER" id="PTHR10099:SF1">
    <property type="entry name" value="PHOSPHORIBOSYLFORMYLGLYCINAMIDINE SYNTHASE"/>
    <property type="match status" value="1"/>
</dbReference>
<feature type="domain" description="PurM-like C-terminal" evidence="16">
    <location>
        <begin position="490"/>
        <end position="645"/>
    </location>
</feature>
<dbReference type="CDD" id="cd02203">
    <property type="entry name" value="PurL_repeat1"/>
    <property type="match status" value="1"/>
</dbReference>
<feature type="domain" description="FGAR-AT PurM N-terminal-like" evidence="19">
    <location>
        <begin position="718"/>
        <end position="876"/>
    </location>
</feature>
<keyword evidence="10" id="KW-0460">Magnesium</keyword>